<feature type="domain" description="Importin N-terminal" evidence="10">
    <location>
        <begin position="38"/>
        <end position="80"/>
    </location>
</feature>
<keyword evidence="12" id="KW-1185">Reference proteome</keyword>
<dbReference type="Pfam" id="PF25574">
    <property type="entry name" value="TPR_IMB1"/>
    <property type="match status" value="1"/>
</dbReference>
<evidence type="ECO:0000256" key="1">
    <source>
        <dbReference type="ARBA" id="ARBA00004123"/>
    </source>
</evidence>
<feature type="repeat" description="HEAT" evidence="8">
    <location>
        <begin position="410"/>
        <end position="448"/>
    </location>
</feature>
<dbReference type="Gene3D" id="1.25.10.10">
    <property type="entry name" value="Leucine-rich Repeat Variant"/>
    <property type="match status" value="1"/>
</dbReference>
<keyword evidence="7" id="KW-0539">Nucleus</keyword>
<proteinExistence type="predicted"/>
<feature type="compositionally biased region" description="Low complexity" evidence="9">
    <location>
        <begin position="604"/>
        <end position="618"/>
    </location>
</feature>
<dbReference type="InterPro" id="IPR001494">
    <property type="entry name" value="Importin-beta_N"/>
</dbReference>
<organism evidence="11 12">
    <name type="scientific">[Myrmecia] bisecta</name>
    <dbReference type="NCBI Taxonomy" id="41462"/>
    <lineage>
        <taxon>Eukaryota</taxon>
        <taxon>Viridiplantae</taxon>
        <taxon>Chlorophyta</taxon>
        <taxon>core chlorophytes</taxon>
        <taxon>Trebouxiophyceae</taxon>
        <taxon>Trebouxiales</taxon>
        <taxon>Trebouxiaceae</taxon>
        <taxon>Myrmecia</taxon>
    </lineage>
</organism>
<comment type="subcellular location">
    <subcellularLocation>
        <location evidence="2">Cytoplasm</location>
    </subcellularLocation>
    <subcellularLocation>
        <location evidence="1">Nucleus</location>
    </subcellularLocation>
</comment>
<evidence type="ECO:0000256" key="7">
    <source>
        <dbReference type="ARBA" id="ARBA00023242"/>
    </source>
</evidence>
<dbReference type="GO" id="GO:0031267">
    <property type="term" value="F:small GTPase binding"/>
    <property type="evidence" value="ECO:0007669"/>
    <property type="project" value="InterPro"/>
</dbReference>
<dbReference type="InterPro" id="IPR040122">
    <property type="entry name" value="Importin_beta"/>
</dbReference>
<keyword evidence="4" id="KW-0963">Cytoplasm</keyword>
<keyword evidence="6" id="KW-0653">Protein transport</keyword>
<dbReference type="GO" id="GO:0005737">
    <property type="term" value="C:cytoplasm"/>
    <property type="evidence" value="ECO:0007669"/>
    <property type="project" value="UniProtKB-SubCell"/>
</dbReference>
<dbReference type="PROSITE" id="PS50077">
    <property type="entry name" value="HEAT_REPEAT"/>
    <property type="match status" value="2"/>
</dbReference>
<reference evidence="11 12" key="1">
    <citation type="journal article" date="2024" name="Nat. Commun.">
        <title>Phylogenomics reveals the evolutionary origins of lichenization in chlorophyte algae.</title>
        <authorList>
            <person name="Puginier C."/>
            <person name="Libourel C."/>
            <person name="Otte J."/>
            <person name="Skaloud P."/>
            <person name="Haon M."/>
            <person name="Grisel S."/>
            <person name="Petersen M."/>
            <person name="Berrin J.G."/>
            <person name="Delaux P.M."/>
            <person name="Dal Grande F."/>
            <person name="Keller J."/>
        </authorList>
    </citation>
    <scope>NUCLEOTIDE SEQUENCE [LARGE SCALE GENOMIC DNA]</scope>
    <source>
        <strain evidence="11 12">SAG 2043</strain>
    </source>
</reference>
<dbReference type="InterPro" id="IPR011989">
    <property type="entry name" value="ARM-like"/>
</dbReference>
<evidence type="ECO:0000256" key="5">
    <source>
        <dbReference type="ARBA" id="ARBA00022737"/>
    </source>
</evidence>
<evidence type="ECO:0000256" key="3">
    <source>
        <dbReference type="ARBA" id="ARBA00022448"/>
    </source>
</evidence>
<dbReference type="InterPro" id="IPR057672">
    <property type="entry name" value="TPR_IPO4/5"/>
</dbReference>
<keyword evidence="3" id="KW-0813">Transport</keyword>
<accession>A0AAW1QT54</accession>
<evidence type="ECO:0000256" key="2">
    <source>
        <dbReference type="ARBA" id="ARBA00004496"/>
    </source>
</evidence>
<dbReference type="InterPro" id="IPR016024">
    <property type="entry name" value="ARM-type_fold"/>
</dbReference>
<dbReference type="PANTHER" id="PTHR10527">
    <property type="entry name" value="IMPORTIN BETA"/>
    <property type="match status" value="1"/>
</dbReference>
<dbReference type="Pfam" id="PF25780">
    <property type="entry name" value="TPR_IPO5"/>
    <property type="match status" value="1"/>
</dbReference>
<sequence length="1077" mass="115878">MQLGVKQEQPKPEDLDHLLEQTRKNVDIESYQNKPSAEVRQLAAVMLRKRIGGHWRRLSIQVKQQVESALQDAVLKETVSSVRRAIANCISGVARHAVPLEEWPCLLDWLHQCSRSPQQEHREVALLMFSNLIALLGTDLRQHFAGLVAVVLAGLQDSSPRVRSEALQAVASLAAFVGERQEAEHFQPLVPAVMHVAQSGLSSNDEDLAILAFEIFGEMAESPAPIIAPMIPTLVAWCVEVAKTTTFELNTREQALQIVHWLARFKPKQLTRGGMVRQVVLALCALCAEPIPADYEEGVSEPPANKFAAHALDTLALNLPNKHVFPDCLMFARRAITTPDAHMRVAACSVLLVISEGCADAMGAQIEEVLEVMLAGLRDAEAKVKEEACHGIAELAIHCQPDVSLHYKTIMPPLFAVLHDASPAVQEKACYALEALCEQLSGEEIAVYIDPLMHKLLELLQTGSQTTQQVCLSAIASAAAAAQEAFKPYAAVVLPYLRHFMQATDDSQLKSRARATECLGLIVGTIGKEDMLPLLPEFVEAAFQGLTLDYSELREYTHGMFGMLAKLLGADFVALLPRVVPAALASLAQEDGEVVPDGAPGTAPSPGSVSIGSDSSGNESDDDSEVGAERRLSIRTGVLDEKAAATEALGLYADHTGAAFMPFLEDALKATCQMAVYFHEVVRELAYETCACLLRATIAAFPHTAPGEASSQARHVVDTVYPLLLAAVDQDDDKDAVAEAMMAAGHILKAAGASACARYVPDLAEAAAKVLRGEAVCQAVDSDEEEGEEADDEDDSDEDLLTAVAELLPIMAGQLGPAAYAPIFHKEHCEPLLARTKASQPDSVRAAAVGTLAEVAKEIGPAFAPVAERLVPILVRELRCDDSSNQRNAAFCVGMLFQHAAPTVAAHYPQLLQALHPLFSEDADPGVRDNAAGAVGRLIIALGAQLPLEQILPVLLGALPLTADADEADAVYGALCTLTTTAELAHRLVPFLPATMQAFGAVVLQADVKEEMMSALYLIGQAGMPKTSRVRVSKAWEHELHWALLHAYQQGDKIHIFHVARMPSIAVGRQGRGHFAR</sequence>
<evidence type="ECO:0000259" key="10">
    <source>
        <dbReference type="PROSITE" id="PS50166"/>
    </source>
</evidence>
<dbReference type="AlphaFoldDB" id="A0AAW1QT54"/>
<dbReference type="GO" id="GO:0006606">
    <property type="term" value="P:protein import into nucleus"/>
    <property type="evidence" value="ECO:0007669"/>
    <property type="project" value="InterPro"/>
</dbReference>
<dbReference type="InterPro" id="IPR058584">
    <property type="entry name" value="IMB1_TNPO1-like_TPR"/>
</dbReference>
<evidence type="ECO:0000313" key="11">
    <source>
        <dbReference type="EMBL" id="KAK9824669.1"/>
    </source>
</evidence>
<dbReference type="InterPro" id="IPR034085">
    <property type="entry name" value="TOG"/>
</dbReference>
<name>A0AAW1QT54_9CHLO</name>
<dbReference type="InterPro" id="IPR021133">
    <property type="entry name" value="HEAT_type_2"/>
</dbReference>
<evidence type="ECO:0000256" key="4">
    <source>
        <dbReference type="ARBA" id="ARBA00022490"/>
    </source>
</evidence>
<evidence type="ECO:0000256" key="9">
    <source>
        <dbReference type="SAM" id="MobiDB-lite"/>
    </source>
</evidence>
<evidence type="ECO:0000256" key="8">
    <source>
        <dbReference type="PROSITE-ProRule" id="PRU00103"/>
    </source>
</evidence>
<evidence type="ECO:0000313" key="12">
    <source>
        <dbReference type="Proteomes" id="UP001489004"/>
    </source>
</evidence>
<feature type="region of interest" description="Disordered" evidence="9">
    <location>
        <begin position="594"/>
        <end position="629"/>
    </location>
</feature>
<dbReference type="SUPFAM" id="SSF48371">
    <property type="entry name" value="ARM repeat"/>
    <property type="match status" value="2"/>
</dbReference>
<evidence type="ECO:0000256" key="6">
    <source>
        <dbReference type="ARBA" id="ARBA00022927"/>
    </source>
</evidence>
<keyword evidence="5" id="KW-0677">Repeat</keyword>
<dbReference type="SMART" id="SM01349">
    <property type="entry name" value="TOG"/>
    <property type="match status" value="1"/>
</dbReference>
<dbReference type="Proteomes" id="UP001489004">
    <property type="component" value="Unassembled WGS sequence"/>
</dbReference>
<dbReference type="PROSITE" id="PS50166">
    <property type="entry name" value="IMPORTIN_B_NT"/>
    <property type="match status" value="1"/>
</dbReference>
<comment type="caution">
    <text evidence="11">The sequence shown here is derived from an EMBL/GenBank/DDBJ whole genome shotgun (WGS) entry which is preliminary data.</text>
</comment>
<dbReference type="EMBL" id="JALJOR010000002">
    <property type="protein sequence ID" value="KAK9824669.1"/>
    <property type="molecule type" value="Genomic_DNA"/>
</dbReference>
<gene>
    <name evidence="11" type="ORF">WJX72_012191</name>
</gene>
<protein>
    <recommendedName>
        <fullName evidence="10">Importin N-terminal domain-containing protein</fullName>
    </recommendedName>
</protein>
<feature type="repeat" description="HEAT" evidence="8">
    <location>
        <begin position="147"/>
        <end position="185"/>
    </location>
</feature>